<feature type="domain" description="ABC transmembrane type-1" evidence="9">
    <location>
        <begin position="328"/>
        <end position="537"/>
    </location>
</feature>
<dbReference type="InterPro" id="IPR035906">
    <property type="entry name" value="MetI-like_sf"/>
</dbReference>
<evidence type="ECO:0000256" key="4">
    <source>
        <dbReference type="ARBA" id="ARBA00022475"/>
    </source>
</evidence>
<dbReference type="SUPFAM" id="SSF161098">
    <property type="entry name" value="MetI-like"/>
    <property type="match status" value="1"/>
</dbReference>
<dbReference type="KEGG" id="hanx:ABSL23_07645"/>
<dbReference type="NCBIfam" id="TIGR00974">
    <property type="entry name" value="3a0107s02c"/>
    <property type="match status" value="1"/>
</dbReference>
<dbReference type="CDD" id="cd06261">
    <property type="entry name" value="TM_PBP2"/>
    <property type="match status" value="1"/>
</dbReference>
<comment type="subcellular location">
    <subcellularLocation>
        <location evidence="1 8">Cell membrane</location>
        <topology evidence="1 8">Multi-pass membrane protein</topology>
    </subcellularLocation>
</comment>
<feature type="transmembrane region" description="Helical" evidence="8">
    <location>
        <begin position="88"/>
        <end position="109"/>
    </location>
</feature>
<protein>
    <recommendedName>
        <fullName evidence="8">Phosphate transport system permease protein PstA</fullName>
    </recommendedName>
</protein>
<evidence type="ECO:0000256" key="6">
    <source>
        <dbReference type="ARBA" id="ARBA00022989"/>
    </source>
</evidence>
<feature type="transmembrane region" description="Helical" evidence="8">
    <location>
        <begin position="332"/>
        <end position="353"/>
    </location>
</feature>
<dbReference type="AlphaFoldDB" id="A0AAU8CGM9"/>
<comment type="caution">
    <text evidence="8">Lacks conserved residue(s) required for the propagation of feature annotation.</text>
</comment>
<dbReference type="GeneID" id="91109012"/>
<feature type="transmembrane region" description="Helical" evidence="8">
    <location>
        <begin position="219"/>
        <end position="240"/>
    </location>
</feature>
<feature type="transmembrane region" description="Helical" evidence="8">
    <location>
        <begin position="246"/>
        <end position="265"/>
    </location>
</feature>
<dbReference type="PROSITE" id="PS50928">
    <property type="entry name" value="ABC_TM1"/>
    <property type="match status" value="1"/>
</dbReference>
<proteinExistence type="inferred from homology"/>
<dbReference type="PANTHER" id="PTHR43470:SF5">
    <property type="entry name" value="PHOSPHATE TRANSPORT SYSTEM PERMEASE PROTEIN PSTA"/>
    <property type="match status" value="1"/>
</dbReference>
<evidence type="ECO:0000256" key="8">
    <source>
        <dbReference type="RuleBase" id="RU363043"/>
    </source>
</evidence>
<keyword evidence="5 8" id="KW-0812">Transmembrane</keyword>
<dbReference type="EMBL" id="CP159204">
    <property type="protein sequence ID" value="XCF17868.1"/>
    <property type="molecule type" value="Genomic_DNA"/>
</dbReference>
<gene>
    <name evidence="10" type="primary">pstA</name>
    <name evidence="10" type="ORF">ABSL23_07645</name>
</gene>
<dbReference type="RefSeq" id="WP_353635259.1">
    <property type="nucleotide sequence ID" value="NZ_CP159204.1"/>
</dbReference>
<dbReference type="GO" id="GO:0035435">
    <property type="term" value="P:phosphate ion transmembrane transport"/>
    <property type="evidence" value="ECO:0007669"/>
    <property type="project" value="InterPro"/>
</dbReference>
<dbReference type="PANTHER" id="PTHR43470">
    <property type="entry name" value="PHOSPHATE TRANSPORT SYSTEM PERMEASE PROTEIN PSTA-RELATED"/>
    <property type="match status" value="1"/>
</dbReference>
<keyword evidence="4 8" id="KW-1003">Cell membrane</keyword>
<feature type="transmembrane region" description="Helical" evidence="8">
    <location>
        <begin position="277"/>
        <end position="300"/>
    </location>
</feature>
<feature type="transmembrane region" description="Helical" evidence="8">
    <location>
        <begin position="56"/>
        <end position="76"/>
    </location>
</feature>
<sequence>MATNNELEGFGRVSRTAGTLFRYLLLAATLFGLVFVTILLVYVANDAIQPLTADPGWHLTFLLTLVLPTLAAGAYAYRRGVEALRTGVFTIGFVVVALMFSGGAAMIFVDIVEPLTWLAFLLALAVPTAVTMAVVSYDHRISFVAQFVVTVAAFYLSLFGVPGPLGSLAGASTVVPGLFGFVSGLPFAPAPWLMMAVTLGPPVAYVGSRYVAADRDRRAHVLVGAAVFAVVLAGGALAPFLGVDPVPGVVVAAVGLVPPLVYAVGTAANRPTERVGLLVPSTVVVGSLVGAAAADAAGFAGPQSWVDWAFLTGAHSSTAADAGFYPAIGGSILLMLTVAVLAFPVGIGAAVYLEEYAPDNRFTRVIDVNISNLAGVPSVVYGLLGLGLFVTYLNQPPGTVLLGGATLGLLILPIVIISAREAIRAVPEETRAASYGMGATKWQTVKNVVLPRSFSGILTGTILALGRAIGETAPLIMIGAPNVKYSLPAGLSEAASAMPLQVYAWSSLYAGDDFYQKAVPAGVVVLVAILLAMNSIAIVLRNKYQSTE</sequence>
<dbReference type="InterPro" id="IPR005672">
    <property type="entry name" value="Phosphate_PstA"/>
</dbReference>
<keyword evidence="6 8" id="KW-1133">Transmembrane helix</keyword>
<feature type="transmembrane region" description="Helical" evidence="8">
    <location>
        <begin position="373"/>
        <end position="393"/>
    </location>
</feature>
<feature type="transmembrane region" description="Helical" evidence="8">
    <location>
        <begin position="518"/>
        <end position="540"/>
    </location>
</feature>
<feature type="transmembrane region" description="Helical" evidence="8">
    <location>
        <begin position="20"/>
        <end position="44"/>
    </location>
</feature>
<evidence type="ECO:0000256" key="5">
    <source>
        <dbReference type="ARBA" id="ARBA00022692"/>
    </source>
</evidence>
<name>A0AAU8CGM9_9EURY</name>
<dbReference type="GO" id="GO:0005315">
    <property type="term" value="F:phosphate transmembrane transporter activity"/>
    <property type="evidence" value="ECO:0007669"/>
    <property type="project" value="InterPro"/>
</dbReference>
<dbReference type="Gene3D" id="1.10.3720.10">
    <property type="entry name" value="MetI-like"/>
    <property type="match status" value="1"/>
</dbReference>
<evidence type="ECO:0000256" key="1">
    <source>
        <dbReference type="ARBA" id="ARBA00004651"/>
    </source>
</evidence>
<comment type="similarity">
    <text evidence="2 8">Belongs to the binding-protein-dependent transport system permease family. CysTW subfamily.</text>
</comment>
<evidence type="ECO:0000313" key="10">
    <source>
        <dbReference type="EMBL" id="XCF17868.1"/>
    </source>
</evidence>
<feature type="transmembrane region" description="Helical" evidence="8">
    <location>
        <begin position="189"/>
        <end position="207"/>
    </location>
</feature>
<feature type="transmembrane region" description="Helical" evidence="8">
    <location>
        <begin position="115"/>
        <end position="135"/>
    </location>
</feature>
<evidence type="ECO:0000259" key="9">
    <source>
        <dbReference type="PROSITE" id="PS50928"/>
    </source>
</evidence>
<accession>A0AAU8CGM9</accession>
<feature type="transmembrane region" description="Helical" evidence="8">
    <location>
        <begin position="147"/>
        <end position="169"/>
    </location>
</feature>
<keyword evidence="7 8" id="KW-0472">Membrane</keyword>
<reference evidence="10" key="1">
    <citation type="submission" date="2024-06" db="EMBL/GenBank/DDBJ databases">
        <title>Genome Sequence of an extremely halophilic archaeon isolated from Permian era halite, Salado Formation, Carlsbad, New Mexico: Halobacterium sp. strain NMX12-1.</title>
        <authorList>
            <person name="Sotoa L."/>
            <person name="DasSarma P."/>
            <person name="Anton B.P."/>
            <person name="Vincze T."/>
            <person name="Verma I."/>
            <person name="Eralp B."/>
            <person name="Powers D.W."/>
            <person name="Dozier B.L."/>
            <person name="Roberts R.J."/>
            <person name="DasSarma S."/>
        </authorList>
    </citation>
    <scope>NUCLEOTIDE SEQUENCE</scope>
    <source>
        <strain evidence="10">NMX12-1</strain>
    </source>
</reference>
<dbReference type="GO" id="GO:0005886">
    <property type="term" value="C:plasma membrane"/>
    <property type="evidence" value="ECO:0007669"/>
    <property type="project" value="UniProtKB-SubCell"/>
</dbReference>
<evidence type="ECO:0000256" key="7">
    <source>
        <dbReference type="ARBA" id="ARBA00023136"/>
    </source>
</evidence>
<evidence type="ECO:0000256" key="2">
    <source>
        <dbReference type="ARBA" id="ARBA00007069"/>
    </source>
</evidence>
<keyword evidence="3" id="KW-0813">Transport</keyword>
<dbReference type="Pfam" id="PF00528">
    <property type="entry name" value="BPD_transp_1"/>
    <property type="match status" value="1"/>
</dbReference>
<organism evidence="10">
    <name type="scientific">Halobacterium sp. NMX12-1</name>
    <dbReference type="NCBI Taxonomy" id="3166650"/>
    <lineage>
        <taxon>Archaea</taxon>
        <taxon>Methanobacteriati</taxon>
        <taxon>Methanobacteriota</taxon>
        <taxon>Stenosarchaea group</taxon>
        <taxon>Halobacteria</taxon>
        <taxon>Halobacteriales</taxon>
        <taxon>Halobacteriaceae</taxon>
        <taxon>Halobacterium</taxon>
    </lineage>
</organism>
<feature type="transmembrane region" description="Helical" evidence="8">
    <location>
        <begin position="399"/>
        <end position="419"/>
    </location>
</feature>
<evidence type="ECO:0000256" key="3">
    <source>
        <dbReference type="ARBA" id="ARBA00022448"/>
    </source>
</evidence>
<dbReference type="InterPro" id="IPR000515">
    <property type="entry name" value="MetI-like"/>
</dbReference>